<proteinExistence type="predicted"/>
<gene>
    <name evidence="1" type="ORF">DFR76_1202</name>
</gene>
<keyword evidence="2" id="KW-1185">Reference proteome</keyword>
<name>A0A370HK76_9NOCA</name>
<dbReference type="AlphaFoldDB" id="A0A370HK76"/>
<evidence type="ECO:0000313" key="1">
    <source>
        <dbReference type="EMBL" id="RDI59003.1"/>
    </source>
</evidence>
<evidence type="ECO:0000313" key="2">
    <source>
        <dbReference type="Proteomes" id="UP000254869"/>
    </source>
</evidence>
<dbReference type="STRING" id="1210086.GCA_001613105_07764"/>
<dbReference type="Proteomes" id="UP000254869">
    <property type="component" value="Unassembled WGS sequence"/>
</dbReference>
<accession>A0A370HK76</accession>
<dbReference type="Pfam" id="PF08310">
    <property type="entry name" value="LGFP"/>
    <property type="match status" value="3"/>
</dbReference>
<comment type="caution">
    <text evidence="1">The sequence shown here is derived from an EMBL/GenBank/DDBJ whole genome shotgun (WGS) entry which is preliminary data.</text>
</comment>
<organism evidence="1 2">
    <name type="scientific">Nocardia pseudobrasiliensis</name>
    <dbReference type="NCBI Taxonomy" id="45979"/>
    <lineage>
        <taxon>Bacteria</taxon>
        <taxon>Bacillati</taxon>
        <taxon>Actinomycetota</taxon>
        <taxon>Actinomycetes</taxon>
        <taxon>Mycobacteriales</taxon>
        <taxon>Nocardiaceae</taxon>
        <taxon>Nocardia</taxon>
    </lineage>
</organism>
<protein>
    <submittedName>
        <fullName evidence="1">LGFP repeat-containing protein</fullName>
    </submittedName>
</protein>
<dbReference type="InterPro" id="IPR013207">
    <property type="entry name" value="LGFP"/>
</dbReference>
<sequence>MPARNAHLRVTDGCQVYWPAPYEVCGAIRDKYNELGGPNSFLLFPTSNELTNPDNVGKRSTFQNGPIYLSSDSGPHPVVNHFFAAWQRNGWEAGVLGYPTSDEFVNPDGVGRRQYFQGGTIYWKPNEAYYVGGAIRDKWGQTGWETGWLGYPTSDETKLPDGQGRMNQVERGVIYWHQSFDAHPVTGAFLAWWSFTGYEKSAWGYPASDQYDDEKGLPTQAFQNEVVDLTSEVKTGDPKYQEYRLGTGVTVSDKVGKFDGARPTKEYDTSRLVWGYHLSDFIINKGVNGLNTRMGCTTWLLRNGVPQTWYQDKNHGDVEITYQYHGSIPNNDEE</sequence>
<dbReference type="EMBL" id="QQBC01000020">
    <property type="protein sequence ID" value="RDI59003.1"/>
    <property type="molecule type" value="Genomic_DNA"/>
</dbReference>
<reference evidence="1 2" key="1">
    <citation type="submission" date="2018-07" db="EMBL/GenBank/DDBJ databases">
        <title>Genomic Encyclopedia of Type Strains, Phase IV (KMG-IV): sequencing the most valuable type-strain genomes for metagenomic binning, comparative biology and taxonomic classification.</title>
        <authorList>
            <person name="Goeker M."/>
        </authorList>
    </citation>
    <scope>NUCLEOTIDE SEQUENCE [LARGE SCALE GENOMIC DNA]</scope>
    <source>
        <strain evidence="1 2">DSM 44290</strain>
    </source>
</reference>